<gene>
    <name evidence="2" type="ORF">ACFPCS_01130</name>
</gene>
<feature type="transmembrane region" description="Helical" evidence="1">
    <location>
        <begin position="12"/>
        <end position="31"/>
    </location>
</feature>
<dbReference type="RefSeq" id="WP_277551499.1">
    <property type="nucleotide sequence ID" value="NZ_JARAMH010000009.1"/>
</dbReference>
<keyword evidence="1" id="KW-1133">Transmembrane helix</keyword>
<reference evidence="3" key="1">
    <citation type="journal article" date="2019" name="Int. J. Syst. Evol. Microbiol.">
        <title>The Global Catalogue of Microorganisms (GCM) 10K type strain sequencing project: providing services to taxonomists for standard genome sequencing and annotation.</title>
        <authorList>
            <consortium name="The Broad Institute Genomics Platform"/>
            <consortium name="The Broad Institute Genome Sequencing Center for Infectious Disease"/>
            <person name="Wu L."/>
            <person name="Ma J."/>
        </authorList>
    </citation>
    <scope>NUCLEOTIDE SEQUENCE [LARGE SCALE GENOMIC DNA]</scope>
    <source>
        <strain evidence="3">CGMCC 4.6946</strain>
    </source>
</reference>
<evidence type="ECO:0000313" key="2">
    <source>
        <dbReference type="EMBL" id="MFC4902166.1"/>
    </source>
</evidence>
<keyword evidence="3" id="KW-1185">Reference proteome</keyword>
<evidence type="ECO:0000256" key="1">
    <source>
        <dbReference type="SAM" id="Phobius"/>
    </source>
</evidence>
<keyword evidence="1" id="KW-0472">Membrane</keyword>
<protein>
    <submittedName>
        <fullName evidence="2">Uncharacterized protein</fullName>
    </submittedName>
</protein>
<organism evidence="2 3">
    <name type="scientific">Kocuria oceani</name>
    <dbReference type="NCBI Taxonomy" id="988827"/>
    <lineage>
        <taxon>Bacteria</taxon>
        <taxon>Bacillati</taxon>
        <taxon>Actinomycetota</taxon>
        <taxon>Actinomycetes</taxon>
        <taxon>Micrococcales</taxon>
        <taxon>Micrococcaceae</taxon>
        <taxon>Kocuria</taxon>
    </lineage>
</organism>
<feature type="transmembrane region" description="Helical" evidence="1">
    <location>
        <begin position="37"/>
        <end position="54"/>
    </location>
</feature>
<dbReference type="EMBL" id="JBHSIW010000002">
    <property type="protein sequence ID" value="MFC4902166.1"/>
    <property type="molecule type" value="Genomic_DNA"/>
</dbReference>
<dbReference type="PROSITE" id="PS51257">
    <property type="entry name" value="PROKAR_LIPOPROTEIN"/>
    <property type="match status" value="1"/>
</dbReference>
<sequence>MTKGRAPISGSIAIACGVLFVAAVVLALIGMMSWFTAANSLLTFVITVLTWRRFRTSDLE</sequence>
<evidence type="ECO:0000313" key="3">
    <source>
        <dbReference type="Proteomes" id="UP001595797"/>
    </source>
</evidence>
<comment type="caution">
    <text evidence="2">The sequence shown here is derived from an EMBL/GenBank/DDBJ whole genome shotgun (WGS) entry which is preliminary data.</text>
</comment>
<keyword evidence="1" id="KW-0812">Transmembrane</keyword>
<proteinExistence type="predicted"/>
<dbReference type="Proteomes" id="UP001595797">
    <property type="component" value="Unassembled WGS sequence"/>
</dbReference>
<accession>A0ABV9TFB1</accession>
<name>A0ABV9TFB1_9MICC</name>